<dbReference type="InParanoid" id="F6H0L6"/>
<keyword evidence="3" id="KW-0234">DNA repair</keyword>
<evidence type="ECO:0000256" key="2">
    <source>
        <dbReference type="ARBA" id="ARBA00022763"/>
    </source>
</evidence>
<keyword evidence="2" id="KW-0227">DNA damage</keyword>
<dbReference type="GO" id="GO:0005634">
    <property type="term" value="C:nucleus"/>
    <property type="evidence" value="ECO:0007669"/>
    <property type="project" value="UniProtKB-SubCell"/>
</dbReference>
<dbReference type="HOGENOM" id="CLU_471276_0_0_1"/>
<dbReference type="eggNOG" id="KOG1525">
    <property type="taxonomic scope" value="Eukaryota"/>
</dbReference>
<dbReference type="GO" id="GO:0006281">
    <property type="term" value="P:DNA repair"/>
    <property type="evidence" value="ECO:0007669"/>
    <property type="project" value="UniProtKB-KW"/>
</dbReference>
<dbReference type="InterPro" id="IPR039776">
    <property type="entry name" value="Pds5"/>
</dbReference>
<dbReference type="Pfam" id="PF20168">
    <property type="entry name" value="PDS5"/>
    <property type="match status" value="1"/>
</dbReference>
<evidence type="ECO:0000256" key="5">
    <source>
        <dbReference type="SAM" id="MobiDB-lite"/>
    </source>
</evidence>
<dbReference type="SMR" id="F6H0L6"/>
<evidence type="ECO:0000256" key="1">
    <source>
        <dbReference type="ARBA" id="ARBA00004123"/>
    </source>
</evidence>
<evidence type="ECO:0008006" key="8">
    <source>
        <dbReference type="Google" id="ProtNLM"/>
    </source>
</evidence>
<dbReference type="STRING" id="29760.F6H0L6"/>
<proteinExistence type="predicted"/>
<comment type="subcellular location">
    <subcellularLocation>
        <location evidence="1">Nucleus</location>
    </subcellularLocation>
</comment>
<evidence type="ECO:0000313" key="6">
    <source>
        <dbReference type="EMBL" id="CCB45488.1"/>
    </source>
</evidence>
<name>F6H0L6_VITVI</name>
<gene>
    <name evidence="6" type="ordered locus">VIT_18s0001g02830</name>
</gene>
<dbReference type="GO" id="GO:0007064">
    <property type="term" value="P:mitotic sister chromatid cohesion"/>
    <property type="evidence" value="ECO:0007669"/>
    <property type="project" value="InterPro"/>
</dbReference>
<feature type="compositionally biased region" description="Basic and acidic residues" evidence="5">
    <location>
        <begin position="337"/>
        <end position="346"/>
    </location>
</feature>
<dbReference type="EMBL" id="FN595227">
    <property type="protein sequence ID" value="CCB45488.1"/>
    <property type="molecule type" value="Genomic_DNA"/>
</dbReference>
<organism evidence="6 7">
    <name type="scientific">Vitis vinifera</name>
    <name type="common">Grape</name>
    <dbReference type="NCBI Taxonomy" id="29760"/>
    <lineage>
        <taxon>Eukaryota</taxon>
        <taxon>Viridiplantae</taxon>
        <taxon>Streptophyta</taxon>
        <taxon>Embryophyta</taxon>
        <taxon>Tracheophyta</taxon>
        <taxon>Spermatophyta</taxon>
        <taxon>Magnoliopsida</taxon>
        <taxon>eudicotyledons</taxon>
        <taxon>Gunneridae</taxon>
        <taxon>Pentapetalae</taxon>
        <taxon>rosids</taxon>
        <taxon>Vitales</taxon>
        <taxon>Vitaceae</taxon>
        <taxon>Viteae</taxon>
        <taxon>Vitis</taxon>
    </lineage>
</organism>
<feature type="region of interest" description="Disordered" evidence="5">
    <location>
        <begin position="283"/>
        <end position="412"/>
    </location>
</feature>
<keyword evidence="7" id="KW-1185">Reference proteome</keyword>
<accession>F6H0L6</accession>
<dbReference type="PANTHER" id="PTHR12663:SF50">
    <property type="entry name" value="SISTER CHROMATID COHESION PROTEIN PDS5 HOMOLOG B"/>
    <property type="match status" value="1"/>
</dbReference>
<protein>
    <recommendedName>
        <fullName evidence="8">Sister chromatid cohesion protein PDS5-like A</fullName>
    </recommendedName>
</protein>
<evidence type="ECO:0000313" key="7">
    <source>
        <dbReference type="Proteomes" id="UP000009183"/>
    </source>
</evidence>
<evidence type="ECO:0000256" key="4">
    <source>
        <dbReference type="ARBA" id="ARBA00023242"/>
    </source>
</evidence>
<evidence type="ECO:0000256" key="3">
    <source>
        <dbReference type="ARBA" id="ARBA00023204"/>
    </source>
</evidence>
<keyword evidence="4" id="KW-0539">Nucleus</keyword>
<dbReference type="AlphaFoldDB" id="F6H0L6"/>
<dbReference type="PANTHER" id="PTHR12663">
    <property type="entry name" value="ANDROGEN INDUCED INHIBITOR OF PROLIFERATION AS3 / PDS5-RELATED"/>
    <property type="match status" value="1"/>
</dbReference>
<dbReference type="PaxDb" id="29760-VIT_18s0001g02830.t01"/>
<feature type="compositionally biased region" description="Polar residues" evidence="5">
    <location>
        <begin position="283"/>
        <end position="294"/>
    </location>
</feature>
<feature type="compositionally biased region" description="Low complexity" evidence="5">
    <location>
        <begin position="348"/>
        <end position="360"/>
    </location>
</feature>
<sequence length="579" mass="63904">MVCSCNLSKRTSTSSKLFENDEAHIRLAAAKSVLRLAGRWDLHISPHIFRSTILVAKDPSPLIRRLFLDKTHKLLKEHAIPSRYACAFAFAGPDCPKDLQEDSLKYMAEFMKEYRKEAQVRQTSVMQGGTITDYPAYMVVFLVHVLAHDTNFPSETCQDEEMFAQFCSPLFFALQVLVNASFVDGGMDLDNDAISCIFSIFRAIKRADDAVDAQRTLVDSTRLIGSTFDEKFLKKLIPIFKSNLSLPSTAHPKRGRKCQDSSHLDIIKSNTLNLAPSREVASSKNGTIIGQSSSLHRKTQKTVMQEISTGGRRKHPVSPTAHKSVGLHNECCINNGHKSDKGRKSEPSLGQGQLSSSCGSATMRPLTESQISTKKMVLPHAASLKANGTAKESSNITTKPSKSSRSKRKDPCSSVEIINNSEVLIGQRIKLWSPVDKCFYSVTVDGFNSQNNTHKVVYDNGAIEALCLASENWETISDGSLSKTVKLAQETNGFHMQKCDPLEISSLSSLKETVDAVGDDASQQHENFQNKGRTNSLYMTNPGSVKGKHGQKVSVDTLASEVVNMNEIAVGRRTRRRKT</sequence>
<dbReference type="Proteomes" id="UP000009183">
    <property type="component" value="Chromosome 18"/>
</dbReference>
<reference evidence="7" key="1">
    <citation type="journal article" date="2007" name="Nature">
        <title>The grapevine genome sequence suggests ancestral hexaploidization in major angiosperm phyla.</title>
        <authorList>
            <consortium name="The French-Italian Public Consortium for Grapevine Genome Characterization."/>
            <person name="Jaillon O."/>
            <person name="Aury J.-M."/>
            <person name="Noel B."/>
            <person name="Policriti A."/>
            <person name="Clepet C."/>
            <person name="Casagrande A."/>
            <person name="Choisne N."/>
            <person name="Aubourg S."/>
            <person name="Vitulo N."/>
            <person name="Jubin C."/>
            <person name="Vezzi A."/>
            <person name="Legeai F."/>
            <person name="Hugueney P."/>
            <person name="Dasilva C."/>
            <person name="Horner D."/>
            <person name="Mica E."/>
            <person name="Jublot D."/>
            <person name="Poulain J."/>
            <person name="Bruyere C."/>
            <person name="Billault A."/>
            <person name="Segurens B."/>
            <person name="Gouyvenoux M."/>
            <person name="Ugarte E."/>
            <person name="Cattonaro F."/>
            <person name="Anthouard V."/>
            <person name="Vico V."/>
            <person name="Del Fabbro C."/>
            <person name="Alaux M."/>
            <person name="Di Gaspero G."/>
            <person name="Dumas V."/>
            <person name="Felice N."/>
            <person name="Paillard S."/>
            <person name="Juman I."/>
            <person name="Moroldo M."/>
            <person name="Scalabrin S."/>
            <person name="Canaguier A."/>
            <person name="Le Clainche I."/>
            <person name="Malacrida G."/>
            <person name="Durand E."/>
            <person name="Pesole G."/>
            <person name="Laucou V."/>
            <person name="Chatelet P."/>
            <person name="Merdinoglu D."/>
            <person name="Delledonne M."/>
            <person name="Pezzotti M."/>
            <person name="Lecharny A."/>
            <person name="Scarpelli C."/>
            <person name="Artiguenave F."/>
            <person name="Pe M.E."/>
            <person name="Valle G."/>
            <person name="Morgante M."/>
            <person name="Caboche M."/>
            <person name="Adam-Blondon A.-F."/>
            <person name="Weissenbach J."/>
            <person name="Quetier F."/>
            <person name="Wincker P."/>
        </authorList>
    </citation>
    <scope>NUCLEOTIDE SEQUENCE [LARGE SCALE GENOMIC DNA]</scope>
    <source>
        <strain evidence="7">cv. Pinot noir / PN40024</strain>
    </source>
</reference>
<dbReference type="CDD" id="cd20404">
    <property type="entry name" value="Tudor_Agenet_AtEML-like"/>
    <property type="match status" value="1"/>
</dbReference>